<keyword evidence="3" id="KW-0175">Coiled coil</keyword>
<feature type="compositionally biased region" description="Low complexity" evidence="4">
    <location>
        <begin position="147"/>
        <end position="159"/>
    </location>
</feature>
<feature type="compositionally biased region" description="Polar residues" evidence="4">
    <location>
        <begin position="217"/>
        <end position="233"/>
    </location>
</feature>
<dbReference type="GO" id="GO:0031083">
    <property type="term" value="C:BLOC-1 complex"/>
    <property type="evidence" value="ECO:0007669"/>
    <property type="project" value="InterPro"/>
</dbReference>
<feature type="region of interest" description="Disordered" evidence="4">
    <location>
        <begin position="147"/>
        <end position="248"/>
    </location>
</feature>
<feature type="compositionally biased region" description="Low complexity" evidence="4">
    <location>
        <begin position="1"/>
        <end position="10"/>
    </location>
</feature>
<evidence type="ECO:0000313" key="5">
    <source>
        <dbReference type="EMBL" id="KFH46701.1"/>
    </source>
</evidence>
<organism evidence="5 6">
    <name type="scientific">Hapsidospora chrysogenum (strain ATCC 11550 / CBS 779.69 / DSM 880 / IAM 14645 / JCM 23072 / IMI 49137)</name>
    <name type="common">Acremonium chrysogenum</name>
    <dbReference type="NCBI Taxonomy" id="857340"/>
    <lineage>
        <taxon>Eukaryota</taxon>
        <taxon>Fungi</taxon>
        <taxon>Dikarya</taxon>
        <taxon>Ascomycota</taxon>
        <taxon>Pezizomycotina</taxon>
        <taxon>Sordariomycetes</taxon>
        <taxon>Hypocreomycetidae</taxon>
        <taxon>Hypocreales</taxon>
        <taxon>Bionectriaceae</taxon>
        <taxon>Hapsidospora</taxon>
    </lineage>
</organism>
<gene>
    <name evidence="5" type="ORF">ACRE_024340</name>
</gene>
<dbReference type="InterPro" id="IPR009395">
    <property type="entry name" value="BLOC1S1"/>
</dbReference>
<dbReference type="STRING" id="857340.A0A086TBG9"/>
<accession>A0A086TBG9</accession>
<feature type="region of interest" description="Disordered" evidence="4">
    <location>
        <begin position="1"/>
        <end position="28"/>
    </location>
</feature>
<feature type="coiled-coil region" evidence="3">
    <location>
        <begin position="88"/>
        <end position="119"/>
    </location>
</feature>
<dbReference type="PANTHER" id="PTHR13073">
    <property type="entry name" value="BLOC-1 COMPLEX SUBUNIT 1"/>
    <property type="match status" value="1"/>
</dbReference>
<reference evidence="6" key="1">
    <citation type="journal article" date="2014" name="Genome Announc.">
        <title>Genome sequence and annotation of Acremonium chrysogenum, producer of the beta-lactam antibiotic cephalosporin C.</title>
        <authorList>
            <person name="Terfehr D."/>
            <person name="Dahlmann T.A."/>
            <person name="Specht T."/>
            <person name="Zadra I."/>
            <person name="Kuernsteiner H."/>
            <person name="Kueck U."/>
        </authorList>
    </citation>
    <scope>NUCLEOTIDE SEQUENCE [LARGE SCALE GENOMIC DNA]</scope>
    <source>
        <strain evidence="6">ATCC 11550 / CBS 779.69 / DSM 880 / IAM 14645 / JCM 23072 / IMI 49137</strain>
    </source>
</reference>
<keyword evidence="6" id="KW-1185">Reference proteome</keyword>
<sequence length="248" mass="25807">MSTTSTSPRPASSPPPSISPPTTTTTTANANALPSAAAVHHIHPTLPSAATQRHVAEARAAVVASMGNMVDRELQSRASVLHENARALERQERDVVGATAALRKEREKLGREADAAARRLKEVGNVQNWAEVLEREFLVLEETVRLANGEESSDGEGSCSCSCSECGRDDDEDERRGEGGGEGTGMEDGPDQAKVDAGVGLMAGTLEDAEGGVHTAWSDTSRSLNEPESSTGTGLAKGSETASISTAS</sequence>
<evidence type="ECO:0000256" key="1">
    <source>
        <dbReference type="ARBA" id="ARBA00007133"/>
    </source>
</evidence>
<dbReference type="GO" id="GO:0016197">
    <property type="term" value="P:endosomal transport"/>
    <property type="evidence" value="ECO:0007669"/>
    <property type="project" value="TreeGrafter"/>
</dbReference>
<evidence type="ECO:0000256" key="4">
    <source>
        <dbReference type="SAM" id="MobiDB-lite"/>
    </source>
</evidence>
<dbReference type="PANTHER" id="PTHR13073:SF0">
    <property type="entry name" value="BIOGENESIS OF LYSOSOME-RELATED ORGANELLES COMPLEX 1 SUBUNIT 1"/>
    <property type="match status" value="1"/>
</dbReference>
<dbReference type="OrthoDB" id="20018at2759"/>
<evidence type="ECO:0000256" key="3">
    <source>
        <dbReference type="SAM" id="Coils"/>
    </source>
</evidence>
<dbReference type="HOGENOM" id="CLU_075338_1_0_1"/>
<proteinExistence type="inferred from homology"/>
<dbReference type="AlphaFoldDB" id="A0A086TBG9"/>
<evidence type="ECO:0000256" key="2">
    <source>
        <dbReference type="ARBA" id="ARBA00019577"/>
    </source>
</evidence>
<evidence type="ECO:0000313" key="6">
    <source>
        <dbReference type="Proteomes" id="UP000029964"/>
    </source>
</evidence>
<protein>
    <recommendedName>
        <fullName evidence="2">Biogenesis of lysosome-related organelles complex 1 subunit 1</fullName>
    </recommendedName>
</protein>
<comment type="caution">
    <text evidence="5">The sequence shown here is derived from an EMBL/GenBank/DDBJ whole genome shotgun (WGS) entry which is preliminary data.</text>
</comment>
<dbReference type="EMBL" id="JPKY01000016">
    <property type="protein sequence ID" value="KFH46701.1"/>
    <property type="molecule type" value="Genomic_DNA"/>
</dbReference>
<comment type="similarity">
    <text evidence="1">Belongs to the BLOC1S1 family.</text>
</comment>
<dbReference type="Proteomes" id="UP000029964">
    <property type="component" value="Unassembled WGS sequence"/>
</dbReference>
<dbReference type="Pfam" id="PF06320">
    <property type="entry name" value="GCN5L1"/>
    <property type="match status" value="1"/>
</dbReference>
<name>A0A086TBG9_HAPC1</name>